<name>A0ABW2NR66_9BACL</name>
<organism evidence="1 2">
    <name type="scientific">Fictibacillus iocasae</name>
    <dbReference type="NCBI Taxonomy" id="2715437"/>
    <lineage>
        <taxon>Bacteria</taxon>
        <taxon>Bacillati</taxon>
        <taxon>Bacillota</taxon>
        <taxon>Bacilli</taxon>
        <taxon>Bacillales</taxon>
        <taxon>Fictibacillaceae</taxon>
        <taxon>Fictibacillus</taxon>
    </lineage>
</organism>
<dbReference type="EMBL" id="JBHTCP010000011">
    <property type="protein sequence ID" value="MFC7371191.1"/>
    <property type="molecule type" value="Genomic_DNA"/>
</dbReference>
<comment type="caution">
    <text evidence="1">The sequence shown here is derived from an EMBL/GenBank/DDBJ whole genome shotgun (WGS) entry which is preliminary data.</text>
</comment>
<sequence length="127" mass="14666">MKVLQITGVELVKEKPNTSEDFFNRSTVIYTEGGREIAFELLYVRFFEEQFAQQAGWNKDAVLTVENQAYSMKEIAALAAILSDESLRKKRKAYINDFVMFSSFFQDENVIEVKNRLASAEKLVKNH</sequence>
<reference evidence="2" key="1">
    <citation type="journal article" date="2019" name="Int. J. Syst. Evol. Microbiol.">
        <title>The Global Catalogue of Microorganisms (GCM) 10K type strain sequencing project: providing services to taxonomists for standard genome sequencing and annotation.</title>
        <authorList>
            <consortium name="The Broad Institute Genomics Platform"/>
            <consortium name="The Broad Institute Genome Sequencing Center for Infectious Disease"/>
            <person name="Wu L."/>
            <person name="Ma J."/>
        </authorList>
    </citation>
    <scope>NUCLEOTIDE SEQUENCE [LARGE SCALE GENOMIC DNA]</scope>
    <source>
        <strain evidence="2">NBRC 106396</strain>
    </source>
</reference>
<evidence type="ECO:0000313" key="2">
    <source>
        <dbReference type="Proteomes" id="UP001596549"/>
    </source>
</evidence>
<dbReference type="RefSeq" id="WP_379747518.1">
    <property type="nucleotide sequence ID" value="NZ_JBHTCP010000011.1"/>
</dbReference>
<dbReference type="Proteomes" id="UP001596549">
    <property type="component" value="Unassembled WGS sequence"/>
</dbReference>
<evidence type="ECO:0000313" key="1">
    <source>
        <dbReference type="EMBL" id="MFC7371191.1"/>
    </source>
</evidence>
<keyword evidence="2" id="KW-1185">Reference proteome</keyword>
<gene>
    <name evidence="1" type="ORF">ACFQPF_05840</name>
</gene>
<protein>
    <submittedName>
        <fullName evidence="1">Uncharacterized protein</fullName>
    </submittedName>
</protein>
<accession>A0ABW2NR66</accession>
<proteinExistence type="predicted"/>